<reference evidence="1" key="1">
    <citation type="submission" date="2023-10" db="EMBL/GenBank/DDBJ databases">
        <authorList>
            <person name="Rodriguez Cubillos JULIANA M."/>
            <person name="De Vega J."/>
        </authorList>
    </citation>
    <scope>NUCLEOTIDE SEQUENCE</scope>
</reference>
<gene>
    <name evidence="1" type="ORF">MILVUS5_LOCUS20166</name>
</gene>
<evidence type="ECO:0000313" key="2">
    <source>
        <dbReference type="Proteomes" id="UP001177021"/>
    </source>
</evidence>
<name>A0ACB0K7Z6_TRIPR</name>
<proteinExistence type="predicted"/>
<protein>
    <submittedName>
        <fullName evidence="1">Uncharacterized protein</fullName>
    </submittedName>
</protein>
<organism evidence="1 2">
    <name type="scientific">Trifolium pratense</name>
    <name type="common">Red clover</name>
    <dbReference type="NCBI Taxonomy" id="57577"/>
    <lineage>
        <taxon>Eukaryota</taxon>
        <taxon>Viridiplantae</taxon>
        <taxon>Streptophyta</taxon>
        <taxon>Embryophyta</taxon>
        <taxon>Tracheophyta</taxon>
        <taxon>Spermatophyta</taxon>
        <taxon>Magnoliopsida</taxon>
        <taxon>eudicotyledons</taxon>
        <taxon>Gunneridae</taxon>
        <taxon>Pentapetalae</taxon>
        <taxon>rosids</taxon>
        <taxon>fabids</taxon>
        <taxon>Fabales</taxon>
        <taxon>Fabaceae</taxon>
        <taxon>Papilionoideae</taxon>
        <taxon>50 kb inversion clade</taxon>
        <taxon>NPAAA clade</taxon>
        <taxon>Hologalegina</taxon>
        <taxon>IRL clade</taxon>
        <taxon>Trifolieae</taxon>
        <taxon>Trifolium</taxon>
    </lineage>
</organism>
<dbReference type="EMBL" id="CASHSV030000206">
    <property type="protein sequence ID" value="CAJ2652722.1"/>
    <property type="molecule type" value="Genomic_DNA"/>
</dbReference>
<accession>A0ACB0K7Z6</accession>
<evidence type="ECO:0000313" key="1">
    <source>
        <dbReference type="EMBL" id="CAJ2652722.1"/>
    </source>
</evidence>
<keyword evidence="2" id="KW-1185">Reference proteome</keyword>
<dbReference type="Proteomes" id="UP001177021">
    <property type="component" value="Unassembled WGS sequence"/>
</dbReference>
<comment type="caution">
    <text evidence="1">The sequence shown here is derived from an EMBL/GenBank/DDBJ whole genome shotgun (WGS) entry which is preliminary data.</text>
</comment>
<sequence>MNGKPDAYSMISCAAFALMSLSLSRQIQCGFEVDLMSFYLGCLILQLMKINYLLAVVGVCYSYCLIILRSSFSSSSNVPQETPCLGPEEQRVVIQVDLQQLENNNSGCILQHFHSSFESLLQQFQTCVEELEKNNSNIAKMLTEKVKDNYKSVVTDHNFITDAIPHETINNLQKLVKLMVDAGFEKVCFEVYNIYRKEWLEDLLISKLLRLGKMGFHDYMIGRWIKTSEVALRILFPSERQLYNRVFSDSLSAASDIYFSELCRGAIIELLNFTDSFANRSPSVWRLFKIVNLFETLCDLIPEFESLFLDSLVNEAIKIKNRLGEISRDNFMEFGNMIFLTRDSEFECGTDGGVHPMTTTAIGYIVAAFWSRQNIELILRNIPWFLVMEQERLPYSISRWSLQWCSLRENWKLSHKFKKDPALRYFFMMNNLTHVKCELGTFWDDKFCKNTGQYFELYCRSSWNKVIDILKMDMNGSVAPNYETDSMKDKLNLFNHKFREMCEIQSTTWHVYNEQLRKQIVVSIESILLPTYENFICMFHNIVVGTNADKYIEYGMSNIQDLLNQSFLLQDDVCIIGLDENELVS</sequence>